<dbReference type="PANTHER" id="PTHR36973:SF4">
    <property type="entry name" value="NODULATION PROTEIN"/>
    <property type="match status" value="1"/>
</dbReference>
<dbReference type="SUPFAM" id="SSF53335">
    <property type="entry name" value="S-adenosyl-L-methionine-dependent methyltransferases"/>
    <property type="match status" value="1"/>
</dbReference>
<accession>A0A5B1CIS4</accession>
<dbReference type="NCBIfam" id="TIGR01444">
    <property type="entry name" value="fkbM_fam"/>
    <property type="match status" value="1"/>
</dbReference>
<comment type="caution">
    <text evidence="2">The sequence shown here is derived from an EMBL/GenBank/DDBJ whole genome shotgun (WGS) entry which is preliminary data.</text>
</comment>
<gene>
    <name evidence="2" type="ORF">LF1_23520</name>
</gene>
<dbReference type="AlphaFoldDB" id="A0A5B1CIS4"/>
<organism evidence="2 3">
    <name type="scientific">Rubripirellula obstinata</name>
    <dbReference type="NCBI Taxonomy" id="406547"/>
    <lineage>
        <taxon>Bacteria</taxon>
        <taxon>Pseudomonadati</taxon>
        <taxon>Planctomycetota</taxon>
        <taxon>Planctomycetia</taxon>
        <taxon>Pirellulales</taxon>
        <taxon>Pirellulaceae</taxon>
        <taxon>Rubripirellula</taxon>
    </lineage>
</organism>
<dbReference type="Gene3D" id="3.40.50.150">
    <property type="entry name" value="Vaccinia Virus protein VP39"/>
    <property type="match status" value="1"/>
</dbReference>
<dbReference type="RefSeq" id="WP_068262875.1">
    <property type="nucleotide sequence ID" value="NZ_LWSK01000040.1"/>
</dbReference>
<reference evidence="2 3" key="1">
    <citation type="submission" date="2019-08" db="EMBL/GenBank/DDBJ databases">
        <title>Deep-cultivation of Planctomycetes and their phenomic and genomic characterization uncovers novel biology.</title>
        <authorList>
            <person name="Wiegand S."/>
            <person name="Jogler M."/>
            <person name="Boedeker C."/>
            <person name="Pinto D."/>
            <person name="Vollmers J."/>
            <person name="Rivas-Marin E."/>
            <person name="Kohn T."/>
            <person name="Peeters S.H."/>
            <person name="Heuer A."/>
            <person name="Rast P."/>
            <person name="Oberbeckmann S."/>
            <person name="Bunk B."/>
            <person name="Jeske O."/>
            <person name="Meyerdierks A."/>
            <person name="Storesund J.E."/>
            <person name="Kallscheuer N."/>
            <person name="Luecker S."/>
            <person name="Lage O.M."/>
            <person name="Pohl T."/>
            <person name="Merkel B.J."/>
            <person name="Hornburger P."/>
            <person name="Mueller R.-W."/>
            <person name="Bruemmer F."/>
            <person name="Labrenz M."/>
            <person name="Spormann A.M."/>
            <person name="Op Den Camp H."/>
            <person name="Overmann J."/>
            <person name="Amann R."/>
            <person name="Jetten M.S.M."/>
            <person name="Mascher T."/>
            <person name="Medema M.H."/>
            <person name="Devos D.P."/>
            <person name="Kaster A.-K."/>
            <person name="Ovreas L."/>
            <person name="Rohde M."/>
            <person name="Galperin M.Y."/>
            <person name="Jogler C."/>
        </authorList>
    </citation>
    <scope>NUCLEOTIDE SEQUENCE [LARGE SCALE GENOMIC DNA]</scope>
    <source>
        <strain evidence="2 3">LF1</strain>
    </source>
</reference>
<evidence type="ECO:0000313" key="3">
    <source>
        <dbReference type="Proteomes" id="UP000322699"/>
    </source>
</evidence>
<dbReference type="PANTHER" id="PTHR36973">
    <property type="entry name" value="SLL1456 PROTEIN-RELATED"/>
    <property type="match status" value="1"/>
</dbReference>
<proteinExistence type="predicted"/>
<name>A0A5B1CIS4_9BACT</name>
<protein>
    <recommendedName>
        <fullName evidence="1">Methyltransferase FkbM domain-containing protein</fullName>
    </recommendedName>
</protein>
<evidence type="ECO:0000313" key="2">
    <source>
        <dbReference type="EMBL" id="KAA1259815.1"/>
    </source>
</evidence>
<dbReference type="OrthoDB" id="9812600at2"/>
<dbReference type="InterPro" id="IPR006342">
    <property type="entry name" value="FkbM_mtfrase"/>
</dbReference>
<feature type="domain" description="Methyltransferase FkbM" evidence="1">
    <location>
        <begin position="53"/>
        <end position="213"/>
    </location>
</feature>
<dbReference type="EMBL" id="VRLW01000001">
    <property type="protein sequence ID" value="KAA1259815.1"/>
    <property type="molecule type" value="Genomic_DNA"/>
</dbReference>
<evidence type="ECO:0000259" key="1">
    <source>
        <dbReference type="Pfam" id="PF05050"/>
    </source>
</evidence>
<dbReference type="GO" id="GO:0008171">
    <property type="term" value="F:O-methyltransferase activity"/>
    <property type="evidence" value="ECO:0007669"/>
    <property type="project" value="TreeGrafter"/>
</dbReference>
<dbReference type="Proteomes" id="UP000322699">
    <property type="component" value="Unassembled WGS sequence"/>
</dbReference>
<dbReference type="InterPro" id="IPR053188">
    <property type="entry name" value="FkbM_Methyltransferase"/>
</dbReference>
<dbReference type="InterPro" id="IPR029063">
    <property type="entry name" value="SAM-dependent_MTases_sf"/>
</dbReference>
<keyword evidence="3" id="KW-1185">Reference proteome</keyword>
<sequence length="251" mass="28945">MMNLFKQLAVNMLQRNGYAITNIKRRNVRPKDLRHGLFHLLREMGFRPNHIVDIGANRGLWTRDAVDFFPQCQYTLLEPNKQLVPHFEDLLEKDNVNWIEAGAGRKKDTLRFTIAERDDSSSFVISDEEALKRNLQQVEVPIYSLNELIAERNLPIPELVKVDAEGLDVDVLNGATDLMGKTEFFLVEVGFAPASEETSLRNVVNVMHDFGYLPFDITENNRSVKSRVLWLCEFCFIRKDSELLKGLQYSN</sequence>
<dbReference type="Pfam" id="PF05050">
    <property type="entry name" value="Methyltransf_21"/>
    <property type="match status" value="1"/>
</dbReference>